<dbReference type="InterPro" id="IPR014710">
    <property type="entry name" value="RmlC-like_jellyroll"/>
</dbReference>
<gene>
    <name evidence="2" type="ORF">J4050_13250</name>
</gene>
<comment type="caution">
    <text evidence="2">The sequence shown here is derived from an EMBL/GenBank/DDBJ whole genome shotgun (WGS) entry which is preliminary data.</text>
</comment>
<keyword evidence="3" id="KW-1185">Reference proteome</keyword>
<evidence type="ECO:0000313" key="3">
    <source>
        <dbReference type="Proteomes" id="UP000676776"/>
    </source>
</evidence>
<reference evidence="2 3" key="1">
    <citation type="submission" date="2021-03" db="EMBL/GenBank/DDBJ databases">
        <title>Winogradskyella sp. nov., isolated from costal sediment.</title>
        <authorList>
            <person name="Gao C."/>
        </authorList>
    </citation>
    <scope>NUCLEOTIDE SEQUENCE [LARGE SCALE GENOMIC DNA]</scope>
    <source>
        <strain evidence="2 3">DF17</strain>
    </source>
</reference>
<dbReference type="InterPro" id="IPR000595">
    <property type="entry name" value="cNMP-bd_dom"/>
</dbReference>
<name>A0ABS3T4P8_9FLAO</name>
<sequence>MKFTYSHILKTLLKFNPILDKTSGELFLTITDYKVFAPNEYILKKGRYDRNLFFILKGSVRSFSIIDGVERNCHLRSEGYIMGDAKSFAENPVANLDTMAITECHVLLFDLNRLEELAFKHHNILSFYLKILKEIITVFSHRINTFVCMNSQQRYLDLINWNPGYLETTYDKHLASFLGITPLTFHRIKNKE</sequence>
<evidence type="ECO:0000313" key="2">
    <source>
        <dbReference type="EMBL" id="MBO3117717.1"/>
    </source>
</evidence>
<dbReference type="EMBL" id="JAGEVF010000011">
    <property type="protein sequence ID" value="MBO3117717.1"/>
    <property type="molecule type" value="Genomic_DNA"/>
</dbReference>
<feature type="domain" description="Cyclic nucleotide-binding" evidence="1">
    <location>
        <begin position="36"/>
        <end position="117"/>
    </location>
</feature>
<dbReference type="InterPro" id="IPR018490">
    <property type="entry name" value="cNMP-bd_dom_sf"/>
</dbReference>
<dbReference type="Pfam" id="PF00027">
    <property type="entry name" value="cNMP_binding"/>
    <property type="match status" value="1"/>
</dbReference>
<accession>A0ABS3T4P8</accession>
<evidence type="ECO:0000259" key="1">
    <source>
        <dbReference type="PROSITE" id="PS50042"/>
    </source>
</evidence>
<dbReference type="PROSITE" id="PS50042">
    <property type="entry name" value="CNMP_BINDING_3"/>
    <property type="match status" value="1"/>
</dbReference>
<dbReference type="SUPFAM" id="SSF51206">
    <property type="entry name" value="cAMP-binding domain-like"/>
    <property type="match status" value="1"/>
</dbReference>
<dbReference type="Proteomes" id="UP000676776">
    <property type="component" value="Unassembled WGS sequence"/>
</dbReference>
<proteinExistence type="predicted"/>
<dbReference type="RefSeq" id="WP_208155070.1">
    <property type="nucleotide sequence ID" value="NZ_JAGEVF010000011.1"/>
</dbReference>
<organism evidence="2 3">
    <name type="scientific">Winogradskyella pelagia</name>
    <dbReference type="NCBI Taxonomy" id="2819984"/>
    <lineage>
        <taxon>Bacteria</taxon>
        <taxon>Pseudomonadati</taxon>
        <taxon>Bacteroidota</taxon>
        <taxon>Flavobacteriia</taxon>
        <taxon>Flavobacteriales</taxon>
        <taxon>Flavobacteriaceae</taxon>
        <taxon>Winogradskyella</taxon>
    </lineage>
</organism>
<protein>
    <submittedName>
        <fullName evidence="2">Cyclic nucleotide-binding domain-containing protein</fullName>
    </submittedName>
</protein>
<dbReference type="Gene3D" id="2.60.120.10">
    <property type="entry name" value="Jelly Rolls"/>
    <property type="match status" value="1"/>
</dbReference>